<organism evidence="1 2">
    <name type="scientific">Antrihabitans cavernicola</name>
    <dbReference type="NCBI Taxonomy" id="2495913"/>
    <lineage>
        <taxon>Bacteria</taxon>
        <taxon>Bacillati</taxon>
        <taxon>Actinomycetota</taxon>
        <taxon>Actinomycetes</taxon>
        <taxon>Mycobacteriales</taxon>
        <taxon>Nocardiaceae</taxon>
        <taxon>Antrihabitans</taxon>
    </lineage>
</organism>
<evidence type="ECO:0000313" key="1">
    <source>
        <dbReference type="EMBL" id="KAA0021826.1"/>
    </source>
</evidence>
<evidence type="ECO:0000313" key="2">
    <source>
        <dbReference type="Proteomes" id="UP000322244"/>
    </source>
</evidence>
<accession>A0A5A7S7G1</accession>
<dbReference type="RefSeq" id="WP_149431190.1">
    <property type="nucleotide sequence ID" value="NZ_VLNY01000007.1"/>
</dbReference>
<dbReference type="InterPro" id="IPR007499">
    <property type="entry name" value="ERF_bacteria_virus"/>
</dbReference>
<evidence type="ECO:0008006" key="3">
    <source>
        <dbReference type="Google" id="ProtNLM"/>
    </source>
</evidence>
<sequence>MRDTVIRLPDNAIPAVYEALNRVSKAVGAVRKDDFNQGQKFNFRGIDAVVNAVHAALNEHGVVVIPRVLTVDYLPVTIGRNATPATSVRLLVEYQFIGPAGDSVTAVVAAEGNDSADKGTAKAMSVALRTALLQALMLPTDEPDPDASYDEQVPEFVGLRNQLVELCQVKGLTPAEGTEQFKAVGGVGKISECTDVAVLRGAIDMIKGA</sequence>
<protein>
    <recommendedName>
        <fullName evidence="3">ERF family protein</fullName>
    </recommendedName>
</protein>
<proteinExistence type="predicted"/>
<keyword evidence="2" id="KW-1185">Reference proteome</keyword>
<dbReference type="EMBL" id="VLNY01000007">
    <property type="protein sequence ID" value="KAA0021826.1"/>
    <property type="molecule type" value="Genomic_DNA"/>
</dbReference>
<comment type="caution">
    <text evidence="1">The sequence shown here is derived from an EMBL/GenBank/DDBJ whole genome shotgun (WGS) entry which is preliminary data.</text>
</comment>
<dbReference type="OrthoDB" id="3525196at2"/>
<dbReference type="AlphaFoldDB" id="A0A5A7S7G1"/>
<dbReference type="Proteomes" id="UP000322244">
    <property type="component" value="Unassembled WGS sequence"/>
</dbReference>
<gene>
    <name evidence="1" type="ORF">FOY51_15630</name>
</gene>
<name>A0A5A7S7G1_9NOCA</name>
<dbReference type="Pfam" id="PF04404">
    <property type="entry name" value="ERF"/>
    <property type="match status" value="1"/>
</dbReference>
<reference evidence="1 2" key="1">
    <citation type="submission" date="2019-07" db="EMBL/GenBank/DDBJ databases">
        <title>Rhodococcus cavernicolus sp. nov., isolated from a cave.</title>
        <authorList>
            <person name="Lee S.D."/>
        </authorList>
    </citation>
    <scope>NUCLEOTIDE SEQUENCE [LARGE SCALE GENOMIC DNA]</scope>
    <source>
        <strain evidence="1 2">C1-24</strain>
    </source>
</reference>